<dbReference type="RefSeq" id="WP_068723228.1">
    <property type="nucleotide sequence ID" value="NZ_LSKU01000001.1"/>
</dbReference>
<gene>
    <name evidence="2" type="ORF">U473_03115</name>
</gene>
<dbReference type="PANTHER" id="PTHR40078">
    <property type="entry name" value="INTEGRAL MEMBRANE PROTEIN-RELATED"/>
    <property type="match status" value="1"/>
</dbReference>
<feature type="transmembrane region" description="Helical" evidence="1">
    <location>
        <begin position="171"/>
        <end position="193"/>
    </location>
</feature>
<feature type="transmembrane region" description="Helical" evidence="1">
    <location>
        <begin position="77"/>
        <end position="97"/>
    </location>
</feature>
<dbReference type="EMBL" id="LSKU01000001">
    <property type="protein sequence ID" value="KXG43125.1"/>
    <property type="molecule type" value="Genomic_DNA"/>
</dbReference>
<keyword evidence="1" id="KW-1133">Transmembrane helix</keyword>
<dbReference type="PANTHER" id="PTHR40078:SF1">
    <property type="entry name" value="INTEGRAL MEMBRANE PROTEIN"/>
    <property type="match status" value="1"/>
</dbReference>
<comment type="caution">
    <text evidence="2">The sequence shown here is derived from an EMBL/GenBank/DDBJ whole genome shotgun (WGS) entry which is preliminary data.</text>
</comment>
<evidence type="ECO:0008006" key="4">
    <source>
        <dbReference type="Google" id="ProtNLM"/>
    </source>
</evidence>
<evidence type="ECO:0000313" key="2">
    <source>
        <dbReference type="EMBL" id="KXG43125.1"/>
    </source>
</evidence>
<feature type="transmembrane region" description="Helical" evidence="1">
    <location>
        <begin position="103"/>
        <end position="125"/>
    </location>
</feature>
<dbReference type="OrthoDB" id="154912at2"/>
<proteinExistence type="predicted"/>
<name>A0A135L2B9_9BACI</name>
<feature type="transmembrane region" description="Helical" evidence="1">
    <location>
        <begin position="7"/>
        <end position="28"/>
    </location>
</feature>
<keyword evidence="1" id="KW-0812">Transmembrane</keyword>
<dbReference type="STRING" id="1413211.U473_03115"/>
<evidence type="ECO:0000256" key="1">
    <source>
        <dbReference type="SAM" id="Phobius"/>
    </source>
</evidence>
<dbReference type="Pfam" id="PF19700">
    <property type="entry name" value="DUF6198"/>
    <property type="match status" value="1"/>
</dbReference>
<dbReference type="Proteomes" id="UP000070352">
    <property type="component" value="Unassembled WGS sequence"/>
</dbReference>
<keyword evidence="1" id="KW-0472">Membrane</keyword>
<keyword evidence="3" id="KW-1185">Reference proteome</keyword>
<dbReference type="InterPro" id="IPR038750">
    <property type="entry name" value="YczE/YyaS-like"/>
</dbReference>
<organism evidence="2 3">
    <name type="scientific">Tepidibacillus decaturensis</name>
    <dbReference type="NCBI Taxonomy" id="1413211"/>
    <lineage>
        <taxon>Bacteria</taxon>
        <taxon>Bacillati</taxon>
        <taxon>Bacillota</taxon>
        <taxon>Bacilli</taxon>
        <taxon>Bacillales</taxon>
        <taxon>Bacillaceae</taxon>
        <taxon>Tepidibacillus</taxon>
    </lineage>
</organism>
<accession>A0A135L2B9</accession>
<feature type="transmembrane region" description="Helical" evidence="1">
    <location>
        <begin position="48"/>
        <end position="70"/>
    </location>
</feature>
<dbReference type="AlphaFoldDB" id="A0A135L2B9"/>
<reference evidence="2 3" key="1">
    <citation type="submission" date="2016-02" db="EMBL/GenBank/DDBJ databases">
        <title>Draft Genome for Tepidibacillus decaturensis nov. sp. Strain Z9, an Anaerobic, Moderately Thermophilic and Heterotrophic Bacterium from Deep Subsurface of the Illinois Basin, USA.</title>
        <authorList>
            <person name="Dong Y."/>
            <person name="Chang J.Y."/>
            <person name="Sanford R."/>
            <person name="Fouke B.W."/>
        </authorList>
    </citation>
    <scope>NUCLEOTIDE SEQUENCE [LARGE SCALE GENOMIC DNA]</scope>
    <source>
        <strain evidence="2 3">Z9</strain>
    </source>
</reference>
<sequence>MSKHEWFIRMIIFFMGIIVMSLGISLIIEANLGVSAWDVLHIGLYKTLGLTVGTWSQIVGIVVIAVSYLMDKKILGIGTVLNMVFVGWFLDLFLYLLPTMKMIIPQITFLFLGIIFMGMGSGMYITSKLGPGPRDGLMLVLSERFHWGIGKIKTMMEMIALLIGWVLGGPVFIGTVIASVMIGPVMQFFIHLFNVRINKEREKLV</sequence>
<protein>
    <recommendedName>
        <fullName evidence="4">YitT family protein</fullName>
    </recommendedName>
</protein>
<evidence type="ECO:0000313" key="3">
    <source>
        <dbReference type="Proteomes" id="UP000070352"/>
    </source>
</evidence>